<gene>
    <name evidence="3" type="primary">20212181</name>
    <name evidence="2" type="ORF">HELRODRAFT_192169</name>
</gene>
<dbReference type="KEGG" id="hro:HELRODRAFT_192169"/>
<feature type="compositionally biased region" description="Low complexity" evidence="1">
    <location>
        <begin position="555"/>
        <end position="578"/>
    </location>
</feature>
<dbReference type="GeneID" id="20212181"/>
<dbReference type="EMBL" id="AMQM01004915">
    <property type="status" value="NOT_ANNOTATED_CDS"/>
    <property type="molecule type" value="Genomic_DNA"/>
</dbReference>
<evidence type="ECO:0000313" key="4">
    <source>
        <dbReference type="Proteomes" id="UP000015101"/>
    </source>
</evidence>
<dbReference type="Proteomes" id="UP000015101">
    <property type="component" value="Unassembled WGS sequence"/>
</dbReference>
<dbReference type="EnsemblMetazoa" id="HelroT192169">
    <property type="protein sequence ID" value="HelroP192169"/>
    <property type="gene ID" value="HelroG192169"/>
</dbReference>
<reference evidence="2 4" key="2">
    <citation type="journal article" date="2013" name="Nature">
        <title>Insights into bilaterian evolution from three spiralian genomes.</title>
        <authorList>
            <person name="Simakov O."/>
            <person name="Marletaz F."/>
            <person name="Cho S.J."/>
            <person name="Edsinger-Gonzales E."/>
            <person name="Havlak P."/>
            <person name="Hellsten U."/>
            <person name="Kuo D.H."/>
            <person name="Larsson T."/>
            <person name="Lv J."/>
            <person name="Arendt D."/>
            <person name="Savage R."/>
            <person name="Osoegawa K."/>
            <person name="de Jong P."/>
            <person name="Grimwood J."/>
            <person name="Chapman J.A."/>
            <person name="Shapiro H."/>
            <person name="Aerts A."/>
            <person name="Otillar R.P."/>
            <person name="Terry A.Y."/>
            <person name="Boore J.L."/>
            <person name="Grigoriev I.V."/>
            <person name="Lindberg D.R."/>
            <person name="Seaver E.C."/>
            <person name="Weisblat D.A."/>
            <person name="Putnam N.H."/>
            <person name="Rokhsar D.S."/>
        </authorList>
    </citation>
    <scope>NUCLEOTIDE SEQUENCE</scope>
</reference>
<dbReference type="CTD" id="20212181"/>
<evidence type="ECO:0000313" key="3">
    <source>
        <dbReference type="EnsemblMetazoa" id="HelroP192169"/>
    </source>
</evidence>
<keyword evidence="4" id="KW-1185">Reference proteome</keyword>
<organism evidence="3 4">
    <name type="scientific">Helobdella robusta</name>
    <name type="common">Californian leech</name>
    <dbReference type="NCBI Taxonomy" id="6412"/>
    <lineage>
        <taxon>Eukaryota</taxon>
        <taxon>Metazoa</taxon>
        <taxon>Spiralia</taxon>
        <taxon>Lophotrochozoa</taxon>
        <taxon>Annelida</taxon>
        <taxon>Clitellata</taxon>
        <taxon>Hirudinea</taxon>
        <taxon>Rhynchobdellida</taxon>
        <taxon>Glossiphoniidae</taxon>
        <taxon>Helobdella</taxon>
    </lineage>
</organism>
<dbReference type="RefSeq" id="XP_009020139.1">
    <property type="nucleotide sequence ID" value="XM_009021891.1"/>
</dbReference>
<protein>
    <submittedName>
        <fullName evidence="2 3">Uncharacterized protein</fullName>
    </submittedName>
</protein>
<dbReference type="AlphaFoldDB" id="T1FTN4"/>
<accession>T1FTN4</accession>
<dbReference type="EMBL" id="AMQM01004916">
    <property type="status" value="NOT_ANNOTATED_CDS"/>
    <property type="molecule type" value="Genomic_DNA"/>
</dbReference>
<sequence length="751" mass="84877">MAALGPEVTVEMKNALLSVKLDNKMTFEPAEVLKEFEELNITPNKVMRELTNKNLKIPLRNAFEVVIGLVQGGHASSISQVLEIVNPSEQLREQQFQRRQQMHVNRFATRQRTFDYHDTMNCVLELLSMNCCEGAVDLLKYAINNVLLSDSEEKLALGLRSVVMELLRKGVGPRTDCIRCPQTAEDRGLSSSVITSGLHSLRQPIRRMLTASVYRLTDFLLKTVHTEPGSMQKTVFNWSLMPLVEKCAQDYPDVLKRYKEIDVPKSMREMFEVACLLQRGAFTEARNLIESGYKYAGHLVQNALSEGWINSGFKSRELVDLLKTLNLRSVAPMKTNSMMLLKLLKTNHNNLTAEHFNDLIACWVDADLKLLPRYTHPLKVEAGKRGVTVENVKRLTDQITSSQFSMGFDSPITKDLNSKDYLQPLTTATTSTKTTTAKTRPEKSSSNVKFLPCAGFKNTIHGLSEKPDLPVLLSVEKMNLPMRIKSFFQRKLFSAYVNENKGKEMIDRLKDTPTMMANYLSVDVLRKLSEKDAKLFEHVESIFMSHPPMMTRTPTQATSKEASSATTTATTSTTSTTAATDSLATDDVKKGTAASKMNGRLYITPYLAFYTHYVKGNQPDKAKMLLEKFPQMKNMLRLGLLCKSLKMEKNEEMLVRLLDLHEDKENPKRVIPIFNNLLLSKCESNDHKSALRVYNDALSRGIVFDDFSVRSLQALQSVLQGHNQPMPWKEGELEKKAELASRKDFSDSDSD</sequence>
<dbReference type="HOGENOM" id="CLU_370587_0_0_1"/>
<reference evidence="3" key="3">
    <citation type="submission" date="2015-06" db="UniProtKB">
        <authorList>
            <consortium name="EnsemblMetazoa"/>
        </authorList>
    </citation>
    <scope>IDENTIFICATION</scope>
</reference>
<feature type="region of interest" description="Disordered" evidence="1">
    <location>
        <begin position="723"/>
        <end position="751"/>
    </location>
</feature>
<feature type="region of interest" description="Disordered" evidence="1">
    <location>
        <begin position="547"/>
        <end position="578"/>
    </location>
</feature>
<name>T1FTN4_HELRO</name>
<evidence type="ECO:0000256" key="1">
    <source>
        <dbReference type="SAM" id="MobiDB-lite"/>
    </source>
</evidence>
<feature type="compositionally biased region" description="Basic and acidic residues" evidence="1">
    <location>
        <begin position="729"/>
        <end position="751"/>
    </location>
</feature>
<proteinExistence type="predicted"/>
<dbReference type="EMBL" id="KB096743">
    <property type="protein sequence ID" value="ESO01485.1"/>
    <property type="molecule type" value="Genomic_DNA"/>
</dbReference>
<evidence type="ECO:0000313" key="2">
    <source>
        <dbReference type="EMBL" id="ESO01485.1"/>
    </source>
</evidence>
<dbReference type="InParanoid" id="T1FTN4"/>
<dbReference type="EMBL" id="AMQM01004914">
    <property type="status" value="NOT_ANNOTATED_CDS"/>
    <property type="molecule type" value="Genomic_DNA"/>
</dbReference>
<reference evidence="4" key="1">
    <citation type="submission" date="2012-12" db="EMBL/GenBank/DDBJ databases">
        <authorList>
            <person name="Hellsten U."/>
            <person name="Grimwood J."/>
            <person name="Chapman J.A."/>
            <person name="Shapiro H."/>
            <person name="Aerts A."/>
            <person name="Otillar R.P."/>
            <person name="Terry A.Y."/>
            <person name="Boore J.L."/>
            <person name="Simakov O."/>
            <person name="Marletaz F."/>
            <person name="Cho S.-J."/>
            <person name="Edsinger-Gonzales E."/>
            <person name="Havlak P."/>
            <person name="Kuo D.-H."/>
            <person name="Larsson T."/>
            <person name="Lv J."/>
            <person name="Arendt D."/>
            <person name="Savage R."/>
            <person name="Osoegawa K."/>
            <person name="de Jong P."/>
            <person name="Lindberg D.R."/>
            <person name="Seaver E.C."/>
            <person name="Weisblat D.A."/>
            <person name="Putnam N.H."/>
            <person name="Grigoriev I.V."/>
            <person name="Rokhsar D.S."/>
        </authorList>
    </citation>
    <scope>NUCLEOTIDE SEQUENCE</scope>
</reference>